<evidence type="ECO:0000313" key="1">
    <source>
        <dbReference type="EMBL" id="MFC0679279.1"/>
    </source>
</evidence>
<dbReference type="Proteomes" id="UP001589896">
    <property type="component" value="Unassembled WGS sequence"/>
</dbReference>
<evidence type="ECO:0000313" key="2">
    <source>
        <dbReference type="Proteomes" id="UP001589896"/>
    </source>
</evidence>
<dbReference type="PIRSF" id="PIRSF028451">
    <property type="entry name" value="UCP028451"/>
    <property type="match status" value="1"/>
</dbReference>
<reference evidence="1 2" key="1">
    <citation type="submission" date="2024-09" db="EMBL/GenBank/DDBJ databases">
        <authorList>
            <person name="Sun Q."/>
            <person name="Mori K."/>
        </authorList>
    </citation>
    <scope>NUCLEOTIDE SEQUENCE [LARGE SCALE GENOMIC DNA]</scope>
    <source>
        <strain evidence="1 2">KCTC 23076</strain>
    </source>
</reference>
<dbReference type="PANTHER" id="PTHR36452">
    <property type="entry name" value="CHROMOSOME 12, WHOLE GENOME SHOTGUN SEQUENCE"/>
    <property type="match status" value="1"/>
</dbReference>
<keyword evidence="2" id="KW-1185">Reference proteome</keyword>
<proteinExistence type="predicted"/>
<dbReference type="Pfam" id="PF09365">
    <property type="entry name" value="DUF2461"/>
    <property type="match status" value="1"/>
</dbReference>
<name>A0ABV6RQM7_9GAMM</name>
<protein>
    <submittedName>
        <fullName evidence="1">DUF2461 domain-containing protein</fullName>
    </submittedName>
</protein>
<dbReference type="InterPro" id="IPR012808">
    <property type="entry name" value="CHP02453"/>
</dbReference>
<dbReference type="EMBL" id="JBHLTG010000003">
    <property type="protein sequence ID" value="MFC0679279.1"/>
    <property type="molecule type" value="Genomic_DNA"/>
</dbReference>
<dbReference type="InterPro" id="IPR015996">
    <property type="entry name" value="UCP028451"/>
</dbReference>
<accession>A0ABV6RQM7</accession>
<gene>
    <name evidence="1" type="ORF">ACFFGH_15700</name>
</gene>
<dbReference type="RefSeq" id="WP_386669867.1">
    <property type="nucleotide sequence ID" value="NZ_JBHLTG010000003.1"/>
</dbReference>
<organism evidence="1 2">
    <name type="scientific">Lysobacter korlensis</name>
    <dbReference type="NCBI Taxonomy" id="553636"/>
    <lineage>
        <taxon>Bacteria</taxon>
        <taxon>Pseudomonadati</taxon>
        <taxon>Pseudomonadota</taxon>
        <taxon>Gammaproteobacteria</taxon>
        <taxon>Lysobacterales</taxon>
        <taxon>Lysobacteraceae</taxon>
        <taxon>Lysobacter</taxon>
    </lineage>
</organism>
<dbReference type="PANTHER" id="PTHR36452:SF1">
    <property type="entry name" value="DUF2461 DOMAIN-CONTAINING PROTEIN"/>
    <property type="match status" value="1"/>
</dbReference>
<comment type="caution">
    <text evidence="1">The sequence shown here is derived from an EMBL/GenBank/DDBJ whole genome shotgun (WGS) entry which is preliminary data.</text>
</comment>
<sequence>MAAYFGDSTFRFLRSLALNNERAWFNAHRSDYEAHVRAPFQRLLVDLQPALATVSPYYRSDPRNVGGSLYRIQRDTRRYADKSPYKSWQGAELFYERRHTEAPSFFIHLQDGASFVGAGLWYPTPATMRRVRQFIVDNPSGWRAAAHAEPFCSQFTLDNRDMLVRGPRGFPPEFEFADDLRRKNLLAIRPVDNAGMTADHLLARIEQDLAVLTPFVDYLCAALDLEF</sequence>
<dbReference type="NCBIfam" id="TIGR02453">
    <property type="entry name" value="TIGR02453 family protein"/>
    <property type="match status" value="1"/>
</dbReference>